<dbReference type="PANTHER" id="PTHR35175">
    <property type="entry name" value="DUF1289 DOMAIN-CONTAINING PROTEIN"/>
    <property type="match status" value="1"/>
</dbReference>
<evidence type="ECO:0000313" key="2">
    <source>
        <dbReference type="Proteomes" id="UP000244224"/>
    </source>
</evidence>
<dbReference type="Proteomes" id="UP000244224">
    <property type="component" value="Unassembled WGS sequence"/>
</dbReference>
<dbReference type="EMBL" id="QBKP01000025">
    <property type="protein sequence ID" value="PTX42820.1"/>
    <property type="molecule type" value="Genomic_DNA"/>
</dbReference>
<sequence length="226" mass="24344">MITSDTVSPCTGVCRIDAATRWCLGCARTTDEIAIWRTGSATFRASVWRALPERFAALGLSVRRLHWTVEETRAFVADRLARGAGTWVMGVVGAVGEFAPRPGATVEVTVEGETVIARTPGGALRLVIDKWVRALAFGPEDNPATRIALVTLREKRRADRHGVLTPLGRDDAALDFGARGHHLYDLGLDRAEARFCVRLPPGPARKAVEDALGVPFPASLARIGPA</sequence>
<keyword evidence="2" id="KW-1185">Reference proteome</keyword>
<feature type="non-terminal residue" evidence="1">
    <location>
        <position position="226"/>
    </location>
</feature>
<organism evidence="1 2">
    <name type="scientific">Gemmobacter caeni</name>
    <dbReference type="NCBI Taxonomy" id="589035"/>
    <lineage>
        <taxon>Bacteria</taxon>
        <taxon>Pseudomonadati</taxon>
        <taxon>Pseudomonadota</taxon>
        <taxon>Alphaproteobacteria</taxon>
        <taxon>Rhodobacterales</taxon>
        <taxon>Paracoccaceae</taxon>
        <taxon>Gemmobacter</taxon>
    </lineage>
</organism>
<dbReference type="AlphaFoldDB" id="A0A2T6AG59"/>
<protein>
    <submittedName>
        <fullName evidence="1">Putative Fe-S protein YdhL (DUF1289 family)</fullName>
    </submittedName>
</protein>
<dbReference type="InterPro" id="IPR010710">
    <property type="entry name" value="DUF1289"/>
</dbReference>
<dbReference type="RefSeq" id="WP_108130684.1">
    <property type="nucleotide sequence ID" value="NZ_QBKP01000025.1"/>
</dbReference>
<accession>A0A2T6AG59</accession>
<proteinExistence type="predicted"/>
<gene>
    <name evidence="1" type="ORF">C8N34_12544</name>
</gene>
<dbReference type="InterPro" id="IPR053838">
    <property type="entry name" value="DUF6925"/>
</dbReference>
<reference evidence="1 2" key="1">
    <citation type="submission" date="2018-04" db="EMBL/GenBank/DDBJ databases">
        <title>Genomic Encyclopedia of Archaeal and Bacterial Type Strains, Phase II (KMG-II): from individual species to whole genera.</title>
        <authorList>
            <person name="Goeker M."/>
        </authorList>
    </citation>
    <scope>NUCLEOTIDE SEQUENCE [LARGE SCALE GENOMIC DNA]</scope>
    <source>
        <strain evidence="1 2">DSM 21823</strain>
    </source>
</reference>
<name>A0A2T6AG59_9RHOB</name>
<dbReference type="Pfam" id="PF06945">
    <property type="entry name" value="DUF1289"/>
    <property type="match status" value="1"/>
</dbReference>
<evidence type="ECO:0000313" key="1">
    <source>
        <dbReference type="EMBL" id="PTX42820.1"/>
    </source>
</evidence>
<dbReference type="Pfam" id="PF21973">
    <property type="entry name" value="DUF6925"/>
    <property type="match status" value="1"/>
</dbReference>
<comment type="caution">
    <text evidence="1">The sequence shown here is derived from an EMBL/GenBank/DDBJ whole genome shotgun (WGS) entry which is preliminary data.</text>
</comment>
<dbReference type="PANTHER" id="PTHR35175:SF2">
    <property type="entry name" value="DUF1289 DOMAIN-CONTAINING PROTEIN"/>
    <property type="match status" value="1"/>
</dbReference>